<dbReference type="GO" id="GO:0035861">
    <property type="term" value="C:site of double-strand break"/>
    <property type="evidence" value="ECO:0007669"/>
    <property type="project" value="TreeGrafter"/>
</dbReference>
<evidence type="ECO:0000256" key="1">
    <source>
        <dbReference type="ARBA" id="ARBA00004123"/>
    </source>
</evidence>
<evidence type="ECO:0000313" key="16">
    <source>
        <dbReference type="Proteomes" id="UP000016922"/>
    </source>
</evidence>
<evidence type="ECO:0000256" key="2">
    <source>
        <dbReference type="ARBA" id="ARBA00004286"/>
    </source>
</evidence>
<dbReference type="SUPFAM" id="SSF52540">
    <property type="entry name" value="P-loop containing nucleoside triphosphate hydrolases"/>
    <property type="match status" value="1"/>
</dbReference>
<name>S3CKE8_GLAL2</name>
<dbReference type="GO" id="GO:0005524">
    <property type="term" value="F:ATP binding"/>
    <property type="evidence" value="ECO:0007669"/>
    <property type="project" value="UniProtKB-KW"/>
</dbReference>
<dbReference type="HOGENOM" id="CLU_009063_0_0_1"/>
<dbReference type="eggNOG" id="KOG0250">
    <property type="taxonomic scope" value="Eukaryota"/>
</dbReference>
<evidence type="ECO:0000256" key="5">
    <source>
        <dbReference type="ARBA" id="ARBA00022741"/>
    </source>
</evidence>
<reference evidence="15 16" key="1">
    <citation type="journal article" date="2013" name="BMC Genomics">
        <title>Genomics-driven discovery of the pneumocandin biosynthetic gene cluster in the fungus Glarea lozoyensis.</title>
        <authorList>
            <person name="Chen L."/>
            <person name="Yue Q."/>
            <person name="Zhang X."/>
            <person name="Xiang M."/>
            <person name="Wang C."/>
            <person name="Li S."/>
            <person name="Che Y."/>
            <person name="Ortiz-Lopez F.J."/>
            <person name="Bills G.F."/>
            <person name="Liu X."/>
            <person name="An Z."/>
        </authorList>
    </citation>
    <scope>NUCLEOTIDE SEQUENCE [LARGE SCALE GENOMIC DNA]</scope>
    <source>
        <strain evidence="16">ATCC 20868 / MF5171</strain>
    </source>
</reference>
<keyword evidence="15" id="KW-0378">Hydrolase</keyword>
<dbReference type="KEGG" id="glz:GLAREA_02916"/>
<comment type="subcellular location">
    <subcellularLocation>
        <location evidence="2">Chromosome</location>
    </subcellularLocation>
    <subcellularLocation>
        <location evidence="1">Nucleus</location>
    </subcellularLocation>
</comment>
<dbReference type="Pfam" id="PF02463">
    <property type="entry name" value="SMC_N"/>
    <property type="match status" value="1"/>
</dbReference>
<feature type="compositionally biased region" description="Polar residues" evidence="13">
    <location>
        <begin position="40"/>
        <end position="49"/>
    </location>
</feature>
<dbReference type="OrthoDB" id="10265785at2759"/>
<gene>
    <name evidence="15" type="ORF">GLAREA_02916</name>
</gene>
<evidence type="ECO:0000259" key="14">
    <source>
        <dbReference type="Pfam" id="PF02463"/>
    </source>
</evidence>
<dbReference type="InterPro" id="IPR027417">
    <property type="entry name" value="P-loop_NTPase"/>
</dbReference>
<evidence type="ECO:0000256" key="3">
    <source>
        <dbReference type="ARBA" id="ARBA00006793"/>
    </source>
</evidence>
<dbReference type="PANTHER" id="PTHR19306">
    <property type="entry name" value="STRUCTURAL MAINTENANCE OF CHROMOSOMES 5,6 SMC5, SMC6"/>
    <property type="match status" value="1"/>
</dbReference>
<evidence type="ECO:0000256" key="12">
    <source>
        <dbReference type="SAM" id="Coils"/>
    </source>
</evidence>
<dbReference type="EMBL" id="KE145370">
    <property type="protein sequence ID" value="EPE27002.1"/>
    <property type="molecule type" value="Genomic_DNA"/>
</dbReference>
<dbReference type="GO" id="GO:0030915">
    <property type="term" value="C:Smc5-Smc6 complex"/>
    <property type="evidence" value="ECO:0007669"/>
    <property type="project" value="TreeGrafter"/>
</dbReference>
<dbReference type="Proteomes" id="UP000016922">
    <property type="component" value="Unassembled WGS sequence"/>
</dbReference>
<dbReference type="GeneID" id="19461972"/>
<feature type="domain" description="RecF/RecN/SMC N-terminal" evidence="14">
    <location>
        <begin position="126"/>
        <end position="1140"/>
    </location>
</feature>
<dbReference type="Gene3D" id="3.40.50.300">
    <property type="entry name" value="P-loop containing nucleotide triphosphate hydrolases"/>
    <property type="match status" value="2"/>
</dbReference>
<protein>
    <submittedName>
        <fullName evidence="15">p-loop containing nucleoside triphosphate hydrolase</fullName>
    </submittedName>
</protein>
<feature type="coiled-coil region" evidence="12">
    <location>
        <begin position="983"/>
        <end position="1010"/>
    </location>
</feature>
<dbReference type="GO" id="GO:0000724">
    <property type="term" value="P:double-strand break repair via homologous recombination"/>
    <property type="evidence" value="ECO:0007669"/>
    <property type="project" value="TreeGrafter"/>
</dbReference>
<keyword evidence="16" id="KW-1185">Reference proteome</keyword>
<comment type="similarity">
    <text evidence="3">Belongs to the SMC family. SMC6 subfamily.</text>
</comment>
<keyword evidence="4" id="KW-0158">Chromosome</keyword>
<dbReference type="PANTHER" id="PTHR19306:SF6">
    <property type="entry name" value="STRUCTURAL MAINTENANCE OF CHROMOSOMES PROTEIN 6"/>
    <property type="match status" value="1"/>
</dbReference>
<dbReference type="GO" id="GO:0016787">
    <property type="term" value="F:hydrolase activity"/>
    <property type="evidence" value="ECO:0007669"/>
    <property type="project" value="UniProtKB-KW"/>
</dbReference>
<dbReference type="AlphaFoldDB" id="S3CKE8"/>
<keyword evidence="11" id="KW-0539">Nucleus</keyword>
<evidence type="ECO:0000256" key="11">
    <source>
        <dbReference type="ARBA" id="ARBA00023242"/>
    </source>
</evidence>
<dbReference type="STRING" id="1116229.S3CKE8"/>
<feature type="region of interest" description="Disordered" evidence="13">
    <location>
        <begin position="23"/>
        <end position="71"/>
    </location>
</feature>
<feature type="compositionally biased region" description="Acidic residues" evidence="13">
    <location>
        <begin position="61"/>
        <end position="71"/>
    </location>
</feature>
<keyword evidence="8 12" id="KW-0175">Coiled coil</keyword>
<evidence type="ECO:0000256" key="9">
    <source>
        <dbReference type="ARBA" id="ARBA00023172"/>
    </source>
</evidence>
<evidence type="ECO:0000256" key="6">
    <source>
        <dbReference type="ARBA" id="ARBA00022763"/>
    </source>
</evidence>
<keyword evidence="7" id="KW-0067">ATP-binding</keyword>
<accession>S3CKE8</accession>
<evidence type="ECO:0000256" key="8">
    <source>
        <dbReference type="ARBA" id="ARBA00023054"/>
    </source>
</evidence>
<evidence type="ECO:0000256" key="7">
    <source>
        <dbReference type="ARBA" id="ARBA00022840"/>
    </source>
</evidence>
<evidence type="ECO:0000256" key="13">
    <source>
        <dbReference type="SAM" id="MobiDB-lite"/>
    </source>
</evidence>
<feature type="coiled-coil region" evidence="12">
    <location>
        <begin position="307"/>
        <end position="549"/>
    </location>
</feature>
<dbReference type="RefSeq" id="XP_008086192.1">
    <property type="nucleotide sequence ID" value="XM_008088001.1"/>
</dbReference>
<keyword evidence="9" id="KW-0233">DNA recombination</keyword>
<dbReference type="GO" id="GO:0003697">
    <property type="term" value="F:single-stranded DNA binding"/>
    <property type="evidence" value="ECO:0007669"/>
    <property type="project" value="TreeGrafter"/>
</dbReference>
<feature type="coiled-coil region" evidence="12">
    <location>
        <begin position="751"/>
        <end position="886"/>
    </location>
</feature>
<dbReference type="GO" id="GO:0003684">
    <property type="term" value="F:damaged DNA binding"/>
    <property type="evidence" value="ECO:0007669"/>
    <property type="project" value="TreeGrafter"/>
</dbReference>
<organism evidence="15 16">
    <name type="scientific">Glarea lozoyensis (strain ATCC 20868 / MF5171)</name>
    <dbReference type="NCBI Taxonomy" id="1116229"/>
    <lineage>
        <taxon>Eukaryota</taxon>
        <taxon>Fungi</taxon>
        <taxon>Dikarya</taxon>
        <taxon>Ascomycota</taxon>
        <taxon>Pezizomycotina</taxon>
        <taxon>Leotiomycetes</taxon>
        <taxon>Helotiales</taxon>
        <taxon>Helotiaceae</taxon>
        <taxon>Glarea</taxon>
    </lineage>
</organism>
<evidence type="ECO:0000313" key="15">
    <source>
        <dbReference type="EMBL" id="EPE27002.1"/>
    </source>
</evidence>
<dbReference type="GO" id="GO:0005634">
    <property type="term" value="C:nucleus"/>
    <property type="evidence" value="ECO:0007669"/>
    <property type="project" value="UniProtKB-SubCell"/>
</dbReference>
<dbReference type="InterPro" id="IPR003395">
    <property type="entry name" value="RecF/RecN/SMC_N"/>
</dbReference>
<keyword evidence="5" id="KW-0547">Nucleotide-binding</keyword>
<keyword evidence="10" id="KW-0234">DNA repair</keyword>
<dbReference type="OMA" id="MCHDHFY"/>
<evidence type="ECO:0000256" key="10">
    <source>
        <dbReference type="ARBA" id="ARBA00023204"/>
    </source>
</evidence>
<proteinExistence type="inferred from homology"/>
<keyword evidence="6" id="KW-0227">DNA damage</keyword>
<sequence length="1175" mass="133735">MAPIRKRPRADVEGDDNVIAVESATSNLRHEPNAKKVRLSINQASASNTRNRRDGSAESSASEDDVVPDAEDDYLADPTATQYEIMRDNGFKHLDNPDEDDDRATQRFLARSQLLGDNHASDNAIIMEITCYNFMCHTRLHVEFGPLINFVVGMNGSGKSAVLTAVTLCLGGKAASTNRGASMKTLIKTGEDQAVLKVRLKNKGNDAYQPDVFGPSIIVERHFTRSGTGGYKLKNDIGKTISTKKSDVDDMIEYYQLMVDNPMNVLTQDAAKSFITSSTPAQKYKFFVEGVQLEALDNDYKLVADTMDQIASKLRDSEDDLAAHEKDRDDAKKRADMIEERSGLRAAAKLLQCQCAWSQVEEVELSLRKKEEELEAAKEVIKMQEKRAEEEARKYEEANNTLERWKQVQTQLEVDAAPVQEEYENAKNLQKDIQTELLKLKGERDNVKQNVKTFENKVKSYKNDLRAEMQRLEDLNGGAQARKLEEMDQAKITVAEAIADMERHKTEGPQLEEARKIGSLELKKAEELLNRKREEIHNVNQEIRTLGEKQVDPIAGFDRKMPQLIRAINSERRFQEKPIGPIGMHIKLLNPIWSYTIESMLGAVLAGFIVTSKADQQILAELKRRLGMEFVPVLIGNHSRIDISRSEPEHNIDTVLRVLEIDNELVRNQLIIGNAIEQSVLFERRQEGYDYMYDPRGKPRNVRQCFTLHDTRRDAGHRLSWIGGGRNQDISGVKYRLTQRPRMRTDVDKQIEHQQGILVQLQKESRDLENARSQAQRSLRESEVGIMNHKRNFKVLKDKIQRAEARVEDLENELEQDNGAENKVQGLEADLKEAEGDLKMYGETLGNVMLAIEESNKISHTRKREVDALKLRVEENEHKLRKAMDKVRNSSQIRELSLRDKNAHIELIEEAKSGALRAEKKRDMAVEQVEQYVEQASVVSLRVNVPENKKPADLDAEFQALKSQIKEFERKQGGTDKEINDRYVAANKKFQEAKSTRAELEDLLEVLRHSFAKRLDMFRRFQQHISARSRINFQYLLSERAFRGILNIDHKSKQLDVHVEPDNTTKSGKGRKTKTLSGGEKSFSSICLLLALWEAMGAPLRCLDEYDVFMDDVNRDVSTKMIISAARRSVGRQFILITPKALGSGAGDDADDVKVIKLKDPRNPQQQIDDMMRAH</sequence>
<evidence type="ECO:0000256" key="4">
    <source>
        <dbReference type="ARBA" id="ARBA00022454"/>
    </source>
</evidence>